<evidence type="ECO:0000259" key="4">
    <source>
        <dbReference type="PROSITE" id="PS50102"/>
    </source>
</evidence>
<gene>
    <name evidence="5" type="primary">LOC114329943</name>
</gene>
<dbReference type="InParanoid" id="A0A6P7FGK8"/>
<dbReference type="InterPro" id="IPR012677">
    <property type="entry name" value="Nucleotide-bd_a/b_plait_sf"/>
</dbReference>
<dbReference type="RefSeq" id="XP_028135031.1">
    <property type="nucleotide sequence ID" value="XM_028279230.1"/>
</dbReference>
<dbReference type="Pfam" id="PF00076">
    <property type="entry name" value="RRM_1"/>
    <property type="match status" value="1"/>
</dbReference>
<keyword evidence="1 2" id="KW-0694">RNA-binding</keyword>
<evidence type="ECO:0000256" key="1">
    <source>
        <dbReference type="ARBA" id="ARBA00022884"/>
    </source>
</evidence>
<feature type="compositionally biased region" description="Basic and acidic residues" evidence="3">
    <location>
        <begin position="342"/>
        <end position="358"/>
    </location>
</feature>
<dbReference type="InterPro" id="IPR035979">
    <property type="entry name" value="RBD_domain_sf"/>
</dbReference>
<organism evidence="5">
    <name type="scientific">Diabrotica virgifera virgifera</name>
    <name type="common">western corn rootworm</name>
    <dbReference type="NCBI Taxonomy" id="50390"/>
    <lineage>
        <taxon>Eukaryota</taxon>
        <taxon>Metazoa</taxon>
        <taxon>Ecdysozoa</taxon>
        <taxon>Arthropoda</taxon>
        <taxon>Hexapoda</taxon>
        <taxon>Insecta</taxon>
        <taxon>Pterygota</taxon>
        <taxon>Neoptera</taxon>
        <taxon>Endopterygota</taxon>
        <taxon>Coleoptera</taxon>
        <taxon>Polyphaga</taxon>
        <taxon>Cucujiformia</taxon>
        <taxon>Chrysomeloidea</taxon>
        <taxon>Chrysomelidae</taxon>
        <taxon>Galerucinae</taxon>
        <taxon>Diabroticina</taxon>
        <taxon>Diabroticites</taxon>
        <taxon>Diabrotica</taxon>
    </lineage>
</organism>
<dbReference type="PROSITE" id="PS50102">
    <property type="entry name" value="RRM"/>
    <property type="match status" value="3"/>
</dbReference>
<dbReference type="InterPro" id="IPR000504">
    <property type="entry name" value="RRM_dom"/>
</dbReference>
<feature type="compositionally biased region" description="Polar residues" evidence="3">
    <location>
        <begin position="307"/>
        <end position="324"/>
    </location>
</feature>
<feature type="domain" description="RRM" evidence="4">
    <location>
        <begin position="232"/>
        <end position="304"/>
    </location>
</feature>
<feature type="region of interest" description="Disordered" evidence="3">
    <location>
        <begin position="307"/>
        <end position="364"/>
    </location>
</feature>
<dbReference type="OrthoDB" id="3800936at2759"/>
<dbReference type="SMART" id="SM00360">
    <property type="entry name" value="RRM"/>
    <property type="match status" value="3"/>
</dbReference>
<dbReference type="Gene3D" id="3.30.70.330">
    <property type="match status" value="3"/>
</dbReference>
<dbReference type="PANTHER" id="PTHR21245">
    <property type="entry name" value="HETEROGENEOUS NUCLEAR RIBONUCLEOPROTEIN"/>
    <property type="match status" value="1"/>
</dbReference>
<dbReference type="SUPFAM" id="SSF54928">
    <property type="entry name" value="RNA-binding domain, RBD"/>
    <property type="match status" value="3"/>
</dbReference>
<protein>
    <submittedName>
        <fullName evidence="5">APOBEC1 complementation factor-like</fullName>
    </submittedName>
</protein>
<name>A0A6P7FGK8_DIAVI</name>
<evidence type="ECO:0000256" key="2">
    <source>
        <dbReference type="PROSITE-ProRule" id="PRU00176"/>
    </source>
</evidence>
<dbReference type="GO" id="GO:0003723">
    <property type="term" value="F:RNA binding"/>
    <property type="evidence" value="ECO:0007669"/>
    <property type="project" value="UniProtKB-UniRule"/>
</dbReference>
<accession>A0A6P7FGK8</accession>
<evidence type="ECO:0000256" key="3">
    <source>
        <dbReference type="SAM" id="MobiDB-lite"/>
    </source>
</evidence>
<feature type="domain" description="RRM" evidence="4">
    <location>
        <begin position="137"/>
        <end position="219"/>
    </location>
</feature>
<evidence type="ECO:0000313" key="5">
    <source>
        <dbReference type="RefSeq" id="XP_028135031.1"/>
    </source>
</evidence>
<feature type="domain" description="RRM" evidence="4">
    <location>
        <begin position="58"/>
        <end position="135"/>
    </location>
</feature>
<feature type="compositionally biased region" description="Low complexity" evidence="3">
    <location>
        <begin position="325"/>
        <end position="341"/>
    </location>
</feature>
<proteinExistence type="predicted"/>
<dbReference type="AlphaFoldDB" id="A0A6P7FGK8"/>
<sequence length="474" mass="54800">MVVYDNMDLQDPPTTLFLLTDNLEIRHLTGYTCDMSSPCRRVVYHPLKNCGYIPESNSEIYVQGLPSDTTDSELMEFFQQCGNIFKLKVMLVNGNTNRGFCFVTFMNSEVAKSSLYLNCVPFRPDCFLRISISYNNRRIFLGNIPLSKSRDDVWKELAKNGVTNITDVIMYRGYADRAQNRGFVFVEFEGHEQAAGFRARFENQLFLWDKKIIIDWSVPLPIVDDSIIDQATTIFMRNLPVTFGREELQQLLYKLMRKENIQRVYKFKNYAFVHLFERSQAEELMKILQEHYRDDIIEIEWAKPPSKYTSPSYRSQRVSQITSNTSRPSTLSPSASSSLGSPEHDVRHTSTPVKKNDDWSNGVELTPAGHLPREFYRYRHGESYPNPSIFTTSRTQSNVEPRSSHSSMERFYGRSSRDLANITVDHTSSNQSPVFAYQQAMHKLYGNENPKVSNAVKEEIKCCEFCSNLHKLLI</sequence>
<dbReference type="KEGG" id="dvv:114329943"/>
<feature type="region of interest" description="Disordered" evidence="3">
    <location>
        <begin position="387"/>
        <end position="412"/>
    </location>
</feature>
<feature type="compositionally biased region" description="Polar residues" evidence="3">
    <location>
        <begin position="387"/>
        <end position="406"/>
    </location>
</feature>
<reference evidence="5" key="1">
    <citation type="submission" date="2025-08" db="UniProtKB">
        <authorList>
            <consortium name="RefSeq"/>
        </authorList>
    </citation>
    <scope>IDENTIFICATION</scope>
    <source>
        <tissue evidence="5">Whole insect</tissue>
    </source>
</reference>